<accession>A0A812QHZ4</accession>
<dbReference type="EMBL" id="CAJNIZ010015600">
    <property type="protein sequence ID" value="CAE7375332.1"/>
    <property type="molecule type" value="Genomic_DNA"/>
</dbReference>
<evidence type="ECO:0000313" key="2">
    <source>
        <dbReference type="EMBL" id="CAE7375332.1"/>
    </source>
</evidence>
<organism evidence="2 3">
    <name type="scientific">Symbiodinium pilosum</name>
    <name type="common">Dinoflagellate</name>
    <dbReference type="NCBI Taxonomy" id="2952"/>
    <lineage>
        <taxon>Eukaryota</taxon>
        <taxon>Sar</taxon>
        <taxon>Alveolata</taxon>
        <taxon>Dinophyceae</taxon>
        <taxon>Suessiales</taxon>
        <taxon>Symbiodiniaceae</taxon>
        <taxon>Symbiodinium</taxon>
    </lineage>
</organism>
<feature type="domain" description="ATP-dependent RNA helicase Ski2/MTR4 C-terminal" evidence="1">
    <location>
        <begin position="2"/>
        <end position="193"/>
    </location>
</feature>
<dbReference type="InterPro" id="IPR012961">
    <property type="entry name" value="Ski2/MTR4_C"/>
</dbReference>
<gene>
    <name evidence="2" type="primary">Skiv2l2</name>
    <name evidence="2" type="ORF">SPIL2461_LOCUS9122</name>
</gene>
<dbReference type="Gene3D" id="1.10.3380.30">
    <property type="match status" value="1"/>
</dbReference>
<evidence type="ECO:0000259" key="1">
    <source>
        <dbReference type="Pfam" id="PF08148"/>
    </source>
</evidence>
<dbReference type="Pfam" id="PF08148">
    <property type="entry name" value="DSHCT"/>
    <property type="match status" value="1"/>
</dbReference>
<evidence type="ECO:0000313" key="3">
    <source>
        <dbReference type="Proteomes" id="UP000649617"/>
    </source>
</evidence>
<proteinExistence type="predicted"/>
<sequence>MLLRDKMLERFDVLEVVSLLSIFAVAPKFRKQQDDKSRRECKHIDEELLTKGDARSDDPQVTHFREQVNALCIEVFGYARLVSDAYVAGGLATMTSDKDRDYVNNWRGGFLTFEQFQRVLTDGKAMVLATRAWLMGRSFAEALSIAGVDAGTFSKAIRKTGKVLREMMTAARKLGRDAFHDSLYRERSCLTRGLPYLPSLLLKGLDESNECLCGLSWPDCPHTVGATVEIPPSQIGFSQGSCSTHFQDGRSVLGTLTEILAGNVLPSDIEELPIYWHQGMYYTLGNRRLCVYRLLEHQQPGTKIPARVASQTEVEAWDWRGKFTSGRWEGSMILLRQTGEIIGKSRQHTTFRMPDTRDVARVAVTGVEQVPAGPMAEVPPGSIGYWHRLHFE</sequence>
<comment type="caution">
    <text evidence="2">The sequence shown here is derived from an EMBL/GenBank/DDBJ whole genome shotgun (WGS) entry which is preliminary data.</text>
</comment>
<reference evidence="2" key="1">
    <citation type="submission" date="2021-02" db="EMBL/GenBank/DDBJ databases">
        <authorList>
            <person name="Dougan E. K."/>
            <person name="Rhodes N."/>
            <person name="Thang M."/>
            <person name="Chan C."/>
        </authorList>
    </citation>
    <scope>NUCLEOTIDE SEQUENCE</scope>
</reference>
<protein>
    <submittedName>
        <fullName evidence="2">Skiv2l2 protein</fullName>
    </submittedName>
</protein>
<dbReference type="OrthoDB" id="418129at2759"/>
<name>A0A812QHZ4_SYMPI</name>
<dbReference type="Proteomes" id="UP000649617">
    <property type="component" value="Unassembled WGS sequence"/>
</dbReference>
<dbReference type="AlphaFoldDB" id="A0A812QHZ4"/>
<keyword evidence="3" id="KW-1185">Reference proteome</keyword>